<protein>
    <recommendedName>
        <fullName evidence="4">Retrotransposon gag domain-containing protein</fullName>
    </recommendedName>
</protein>
<dbReference type="AlphaFoldDB" id="A0AAE0DSR4"/>
<evidence type="ECO:0008006" key="4">
    <source>
        <dbReference type="Google" id="ProtNLM"/>
    </source>
</evidence>
<comment type="caution">
    <text evidence="2">The sequence shown here is derived from an EMBL/GenBank/DDBJ whole genome shotgun (WGS) entry which is preliminary data.</text>
</comment>
<evidence type="ECO:0000256" key="1">
    <source>
        <dbReference type="SAM" id="MobiDB-lite"/>
    </source>
</evidence>
<feature type="region of interest" description="Disordered" evidence="1">
    <location>
        <begin position="173"/>
        <end position="213"/>
    </location>
</feature>
<proteinExistence type="predicted"/>
<dbReference type="EMBL" id="JANJYJ010000010">
    <property type="protein sequence ID" value="KAK3184816.1"/>
    <property type="molecule type" value="Genomic_DNA"/>
</dbReference>
<keyword evidence="3" id="KW-1185">Reference proteome</keyword>
<evidence type="ECO:0000313" key="2">
    <source>
        <dbReference type="EMBL" id="KAK3184816.1"/>
    </source>
</evidence>
<name>A0AAE0DSR4_9ROSI</name>
<dbReference type="Proteomes" id="UP001281410">
    <property type="component" value="Unassembled WGS sequence"/>
</dbReference>
<organism evidence="2 3">
    <name type="scientific">Dipteronia sinensis</name>
    <dbReference type="NCBI Taxonomy" id="43782"/>
    <lineage>
        <taxon>Eukaryota</taxon>
        <taxon>Viridiplantae</taxon>
        <taxon>Streptophyta</taxon>
        <taxon>Embryophyta</taxon>
        <taxon>Tracheophyta</taxon>
        <taxon>Spermatophyta</taxon>
        <taxon>Magnoliopsida</taxon>
        <taxon>eudicotyledons</taxon>
        <taxon>Gunneridae</taxon>
        <taxon>Pentapetalae</taxon>
        <taxon>rosids</taxon>
        <taxon>malvids</taxon>
        <taxon>Sapindales</taxon>
        <taxon>Sapindaceae</taxon>
        <taxon>Hippocastanoideae</taxon>
        <taxon>Acereae</taxon>
        <taxon>Dipteronia</taxon>
    </lineage>
</organism>
<evidence type="ECO:0000313" key="3">
    <source>
        <dbReference type="Proteomes" id="UP001281410"/>
    </source>
</evidence>
<sequence>MVPTGQVRRSCDDMERFSRRHQCKVYGPTQFQDFFGELIKLQPVGIIRDYQTQFEKLLSKVGHLPQDRQVSCFINGLCDNIKADVLAGRPTSLSSAIGLARLYEARNSSQRRSTLAFESKKNLTANKKTTLNTSSLPVRRMTPIELQERRAKERYKKSLKFLLMLSARNLSQRCTTSDQPHQPTNSGIKAQESQKFGKQRPNLNWPRNQSTQN</sequence>
<reference evidence="2" key="1">
    <citation type="journal article" date="2023" name="Plant J.">
        <title>Genome sequences and population genomics provide insights into the demographic history, inbreeding, and mutation load of two 'living fossil' tree species of Dipteronia.</title>
        <authorList>
            <person name="Feng Y."/>
            <person name="Comes H.P."/>
            <person name="Chen J."/>
            <person name="Zhu S."/>
            <person name="Lu R."/>
            <person name="Zhang X."/>
            <person name="Li P."/>
            <person name="Qiu J."/>
            <person name="Olsen K.M."/>
            <person name="Qiu Y."/>
        </authorList>
    </citation>
    <scope>NUCLEOTIDE SEQUENCE</scope>
    <source>
        <strain evidence="2">NBL</strain>
    </source>
</reference>
<accession>A0AAE0DSR4</accession>
<gene>
    <name evidence="2" type="ORF">Dsin_032102</name>
</gene>